<dbReference type="Gene3D" id="6.10.250.690">
    <property type="match status" value="1"/>
</dbReference>
<name>A0A9X2VX99_9PSEU</name>
<dbReference type="InterPro" id="IPR001789">
    <property type="entry name" value="Sig_transdc_resp-reg_receiver"/>
</dbReference>
<dbReference type="InterPro" id="IPR001867">
    <property type="entry name" value="OmpR/PhoB-type_DNA-bd"/>
</dbReference>
<evidence type="ECO:0000256" key="6">
    <source>
        <dbReference type="ARBA" id="ARBA00023125"/>
    </source>
</evidence>
<dbReference type="CDD" id="cd17574">
    <property type="entry name" value="REC_OmpR"/>
    <property type="match status" value="1"/>
</dbReference>
<dbReference type="AlphaFoldDB" id="A0A9X2VX99"/>
<protein>
    <submittedName>
        <fullName evidence="13">Response regulator transcription factor</fullName>
    </submittedName>
</protein>
<evidence type="ECO:0000256" key="5">
    <source>
        <dbReference type="ARBA" id="ARBA00023015"/>
    </source>
</evidence>
<dbReference type="GO" id="GO:0032993">
    <property type="term" value="C:protein-DNA complex"/>
    <property type="evidence" value="ECO:0007669"/>
    <property type="project" value="TreeGrafter"/>
</dbReference>
<keyword evidence="3 8" id="KW-0597">Phosphoprotein</keyword>
<evidence type="ECO:0000313" key="13">
    <source>
        <dbReference type="EMBL" id="MCS7484600.1"/>
    </source>
</evidence>
<keyword evidence="5" id="KW-0805">Transcription regulation</keyword>
<dbReference type="RefSeq" id="WP_259630045.1">
    <property type="nucleotide sequence ID" value="NZ_JANYMP010000049.1"/>
</dbReference>
<feature type="region of interest" description="Disordered" evidence="10">
    <location>
        <begin position="350"/>
        <end position="401"/>
    </location>
</feature>
<reference evidence="13" key="1">
    <citation type="submission" date="2022-08" db="EMBL/GenBank/DDBJ databases">
        <authorList>
            <person name="Tistechok S."/>
            <person name="Samborskyy M."/>
            <person name="Roman I."/>
        </authorList>
    </citation>
    <scope>NUCLEOTIDE SEQUENCE</scope>
    <source>
        <strain evidence="13">DSM 103496</strain>
    </source>
</reference>
<dbReference type="GO" id="GO:0000987">
    <property type="term" value="F:cis-regulatory region sequence-specific DNA binding"/>
    <property type="evidence" value="ECO:0007669"/>
    <property type="project" value="UniProtKB-ARBA"/>
</dbReference>
<dbReference type="PROSITE" id="PS50110">
    <property type="entry name" value="RESPONSE_REGULATORY"/>
    <property type="match status" value="1"/>
</dbReference>
<dbReference type="PANTHER" id="PTHR48111:SF50">
    <property type="entry name" value="KDP OPERON TRANSCRIPTIONAL REGULATORY PROTEIN KDPE"/>
    <property type="match status" value="1"/>
</dbReference>
<keyword evidence="2" id="KW-0963">Cytoplasm</keyword>
<dbReference type="PANTHER" id="PTHR48111">
    <property type="entry name" value="REGULATOR OF RPOS"/>
    <property type="match status" value="1"/>
</dbReference>
<feature type="modified residue" description="4-aspartylphosphate" evidence="8">
    <location>
        <position position="177"/>
    </location>
</feature>
<feature type="domain" description="Response regulatory" evidence="11">
    <location>
        <begin position="128"/>
        <end position="241"/>
    </location>
</feature>
<evidence type="ECO:0000256" key="3">
    <source>
        <dbReference type="ARBA" id="ARBA00022553"/>
    </source>
</evidence>
<evidence type="ECO:0000256" key="2">
    <source>
        <dbReference type="ARBA" id="ARBA00022490"/>
    </source>
</evidence>
<dbReference type="Proteomes" id="UP001141259">
    <property type="component" value="Unassembled WGS sequence"/>
</dbReference>
<dbReference type="Pfam" id="PF00486">
    <property type="entry name" value="Trans_reg_C"/>
    <property type="match status" value="1"/>
</dbReference>
<feature type="DNA-binding region" description="OmpR/PhoB-type" evidence="9">
    <location>
        <begin position="247"/>
        <end position="350"/>
    </location>
</feature>
<evidence type="ECO:0000259" key="12">
    <source>
        <dbReference type="PROSITE" id="PS51755"/>
    </source>
</evidence>
<evidence type="ECO:0000256" key="10">
    <source>
        <dbReference type="SAM" id="MobiDB-lite"/>
    </source>
</evidence>
<dbReference type="GO" id="GO:0045893">
    <property type="term" value="P:positive regulation of DNA-templated transcription"/>
    <property type="evidence" value="ECO:0007669"/>
    <property type="project" value="UniProtKB-ARBA"/>
</dbReference>
<accession>A0A9X2VX99</accession>
<dbReference type="Gene3D" id="1.10.10.10">
    <property type="entry name" value="Winged helix-like DNA-binding domain superfamily/Winged helix DNA-binding domain"/>
    <property type="match status" value="1"/>
</dbReference>
<dbReference type="Pfam" id="PF00072">
    <property type="entry name" value="Response_reg"/>
    <property type="match status" value="1"/>
</dbReference>
<dbReference type="InterPro" id="IPR036388">
    <property type="entry name" value="WH-like_DNA-bd_sf"/>
</dbReference>
<keyword evidence="6 9" id="KW-0238">DNA-binding</keyword>
<evidence type="ECO:0000256" key="7">
    <source>
        <dbReference type="ARBA" id="ARBA00023163"/>
    </source>
</evidence>
<dbReference type="InterPro" id="IPR011006">
    <property type="entry name" value="CheY-like_superfamily"/>
</dbReference>
<dbReference type="SUPFAM" id="SSF52172">
    <property type="entry name" value="CheY-like"/>
    <property type="match status" value="1"/>
</dbReference>
<comment type="subcellular location">
    <subcellularLocation>
        <location evidence="1">Cytoplasm</location>
    </subcellularLocation>
</comment>
<dbReference type="CDD" id="cd00383">
    <property type="entry name" value="trans_reg_C"/>
    <property type="match status" value="1"/>
</dbReference>
<evidence type="ECO:0000256" key="9">
    <source>
        <dbReference type="PROSITE-ProRule" id="PRU01091"/>
    </source>
</evidence>
<keyword evidence="14" id="KW-1185">Reference proteome</keyword>
<evidence type="ECO:0000256" key="4">
    <source>
        <dbReference type="ARBA" id="ARBA00023012"/>
    </source>
</evidence>
<evidence type="ECO:0000259" key="11">
    <source>
        <dbReference type="PROSITE" id="PS50110"/>
    </source>
</evidence>
<comment type="caution">
    <text evidence="13">The sequence shown here is derived from an EMBL/GenBank/DDBJ whole genome shotgun (WGS) entry which is preliminary data.</text>
</comment>
<keyword evidence="4" id="KW-0902">Two-component regulatory system</keyword>
<dbReference type="InterPro" id="IPR039420">
    <property type="entry name" value="WalR-like"/>
</dbReference>
<evidence type="ECO:0000256" key="8">
    <source>
        <dbReference type="PROSITE-ProRule" id="PRU00169"/>
    </source>
</evidence>
<feature type="domain" description="OmpR/PhoB-type" evidence="12">
    <location>
        <begin position="247"/>
        <end position="350"/>
    </location>
</feature>
<evidence type="ECO:0000313" key="14">
    <source>
        <dbReference type="Proteomes" id="UP001141259"/>
    </source>
</evidence>
<proteinExistence type="predicted"/>
<dbReference type="GO" id="GO:0005829">
    <property type="term" value="C:cytosol"/>
    <property type="evidence" value="ECO:0007669"/>
    <property type="project" value="TreeGrafter"/>
</dbReference>
<dbReference type="SMART" id="SM00448">
    <property type="entry name" value="REC"/>
    <property type="match status" value="1"/>
</dbReference>
<organism evidence="13 14">
    <name type="scientific">Umezawaea endophytica</name>
    <dbReference type="NCBI Taxonomy" id="1654476"/>
    <lineage>
        <taxon>Bacteria</taxon>
        <taxon>Bacillati</taxon>
        <taxon>Actinomycetota</taxon>
        <taxon>Actinomycetes</taxon>
        <taxon>Pseudonocardiales</taxon>
        <taxon>Pseudonocardiaceae</taxon>
        <taxon>Umezawaea</taxon>
    </lineage>
</organism>
<dbReference type="FunFam" id="3.40.50.2300:FF:000021">
    <property type="entry name" value="Two-component system response regulator KdpE"/>
    <property type="match status" value="1"/>
</dbReference>
<keyword evidence="7" id="KW-0804">Transcription</keyword>
<gene>
    <name evidence="13" type="ORF">NZH93_47890</name>
</gene>
<dbReference type="GO" id="GO:0042802">
    <property type="term" value="F:identical protein binding"/>
    <property type="evidence" value="ECO:0007669"/>
    <property type="project" value="UniProtKB-ARBA"/>
</dbReference>
<dbReference type="PROSITE" id="PS51755">
    <property type="entry name" value="OMPR_PHOB"/>
    <property type="match status" value="1"/>
</dbReference>
<dbReference type="SMART" id="SM00862">
    <property type="entry name" value="Trans_reg_C"/>
    <property type="match status" value="1"/>
</dbReference>
<evidence type="ECO:0000256" key="1">
    <source>
        <dbReference type="ARBA" id="ARBA00004496"/>
    </source>
</evidence>
<dbReference type="EMBL" id="JANYMP010000049">
    <property type="protein sequence ID" value="MCS7484600.1"/>
    <property type="molecule type" value="Genomic_DNA"/>
</dbReference>
<dbReference type="GO" id="GO:0000156">
    <property type="term" value="F:phosphorelay response regulator activity"/>
    <property type="evidence" value="ECO:0007669"/>
    <property type="project" value="TreeGrafter"/>
</dbReference>
<sequence>MTPPAGDTCQVCGDSLPDSTETGRPRKFCSDRCRSRAHRVRKHETERAAARLARRCDVEVAGHRCDRAAAFLLAVDGRELKVCPACRELALAFLVGQGASATAVEVRPIANGNTEPTRTAPRPSDRGKVLLIEDDKNVVFALSPSLEARGYEVVSAFDGITGLREAMTQRPDVVLLDLGLPDIDGITLLRKLRSASDVPVIVVTARGRVEDRTLGLLTGADDYLVKPFDIGELVARMRGVMRRSITPPEQVYDDGVLRVDFTLQEVRVGGNEVPFTRLKFRLIEILVRSAGIIQPIDAIVAHVWAESEVTGFRKQNLAVLVAVVRRTLRAEGLDPNSIVTAHGLGYYYQPPNRPARPASGPRIGYSHAERLLNLPDKQTPAARAPGHRDVHDDGDQPPQAT</sequence>
<dbReference type="Gene3D" id="3.40.50.2300">
    <property type="match status" value="1"/>
</dbReference>